<evidence type="ECO:0000256" key="2">
    <source>
        <dbReference type="SAM" id="Phobius"/>
    </source>
</evidence>
<protein>
    <submittedName>
        <fullName evidence="3">FeoB-associated Cys-rich membrane protein</fullName>
    </submittedName>
</protein>
<keyword evidence="2" id="KW-1133">Transmembrane helix</keyword>
<reference evidence="3 4" key="1">
    <citation type="submission" date="2019-08" db="EMBL/GenBank/DDBJ databases">
        <title>In-depth cultivation of the pig gut microbiome towards novel bacterial diversity and tailored functional studies.</title>
        <authorList>
            <person name="Wylensek D."/>
            <person name="Hitch T.C.A."/>
            <person name="Clavel T."/>
        </authorList>
    </citation>
    <scope>NUCLEOTIDE SEQUENCE [LARGE SCALE GENOMIC DNA]</scope>
    <source>
        <strain evidence="3 4">Oil-RF-744-WCA-WT-10</strain>
    </source>
</reference>
<keyword evidence="2" id="KW-0472">Membrane</keyword>
<sequence length="98" mass="10621">MRAQPQKSPQEGMPVEKKSHYLCANNNIGGIQRMTIADIVIIAVIAVAVIVSARRFVKQGHGDCGCGCGSHCQSRKNRAKHDKPCCTPQQAHQAPESK</sequence>
<evidence type="ECO:0000313" key="4">
    <source>
        <dbReference type="Proteomes" id="UP000483362"/>
    </source>
</evidence>
<proteinExistence type="predicted"/>
<dbReference type="AlphaFoldDB" id="A0A6L5XBN9"/>
<feature type="region of interest" description="Disordered" evidence="1">
    <location>
        <begin position="72"/>
        <end position="98"/>
    </location>
</feature>
<dbReference type="EMBL" id="VULT01000002">
    <property type="protein sequence ID" value="MSS16456.1"/>
    <property type="molecule type" value="Genomic_DNA"/>
</dbReference>
<dbReference type="Proteomes" id="UP000483362">
    <property type="component" value="Unassembled WGS sequence"/>
</dbReference>
<keyword evidence="4" id="KW-1185">Reference proteome</keyword>
<evidence type="ECO:0000256" key="1">
    <source>
        <dbReference type="SAM" id="MobiDB-lite"/>
    </source>
</evidence>
<dbReference type="Pfam" id="PF12669">
    <property type="entry name" value="FeoB_associated"/>
    <property type="match status" value="1"/>
</dbReference>
<accession>A0A6L5XBN9</accession>
<organism evidence="3 4">
    <name type="scientific">Sodaliphilus pleomorphus</name>
    <dbReference type="NCBI Taxonomy" id="2606626"/>
    <lineage>
        <taxon>Bacteria</taxon>
        <taxon>Pseudomonadati</taxon>
        <taxon>Bacteroidota</taxon>
        <taxon>Bacteroidia</taxon>
        <taxon>Bacteroidales</taxon>
        <taxon>Muribaculaceae</taxon>
        <taxon>Sodaliphilus</taxon>
    </lineage>
</organism>
<feature type="transmembrane region" description="Helical" evidence="2">
    <location>
        <begin position="34"/>
        <end position="53"/>
    </location>
</feature>
<comment type="caution">
    <text evidence="3">The sequence shown here is derived from an EMBL/GenBank/DDBJ whole genome shotgun (WGS) entry which is preliminary data.</text>
</comment>
<keyword evidence="2" id="KW-0812">Transmembrane</keyword>
<name>A0A6L5XBN9_9BACT</name>
<evidence type="ECO:0000313" key="3">
    <source>
        <dbReference type="EMBL" id="MSS16456.1"/>
    </source>
</evidence>
<gene>
    <name evidence="3" type="ORF">FYJ29_01520</name>
</gene>